<dbReference type="SMART" id="SM00228">
    <property type="entry name" value="PDZ"/>
    <property type="match status" value="2"/>
</dbReference>
<feature type="region of interest" description="Disordered" evidence="4">
    <location>
        <begin position="618"/>
        <end position="640"/>
    </location>
</feature>
<dbReference type="InterPro" id="IPR051844">
    <property type="entry name" value="USH2_Complex_Protein"/>
</dbReference>
<organism evidence="6 7">
    <name type="scientific">Galleria mellonella</name>
    <name type="common">Greater wax moth</name>
    <dbReference type="NCBI Taxonomy" id="7137"/>
    <lineage>
        <taxon>Eukaryota</taxon>
        <taxon>Metazoa</taxon>
        <taxon>Ecdysozoa</taxon>
        <taxon>Arthropoda</taxon>
        <taxon>Hexapoda</taxon>
        <taxon>Insecta</taxon>
        <taxon>Pterygota</taxon>
        <taxon>Neoptera</taxon>
        <taxon>Endopterygota</taxon>
        <taxon>Lepidoptera</taxon>
        <taxon>Glossata</taxon>
        <taxon>Ditrysia</taxon>
        <taxon>Pyraloidea</taxon>
        <taxon>Pyralidae</taxon>
        <taxon>Galleriinae</taxon>
        <taxon>Galleria</taxon>
    </lineage>
</organism>
<reference evidence="7" key="1">
    <citation type="submission" date="2025-08" db="UniProtKB">
        <authorList>
            <consortium name="RefSeq"/>
        </authorList>
    </citation>
    <scope>IDENTIFICATION</scope>
    <source>
        <tissue evidence="7">Whole larvae</tissue>
    </source>
</reference>
<evidence type="ECO:0000256" key="1">
    <source>
        <dbReference type="ARBA" id="ARBA00004316"/>
    </source>
</evidence>
<comment type="subcellular location">
    <subcellularLocation>
        <location evidence="1">Cell projection</location>
    </subcellularLocation>
</comment>
<evidence type="ECO:0000256" key="2">
    <source>
        <dbReference type="ARBA" id="ARBA00022737"/>
    </source>
</evidence>
<dbReference type="RefSeq" id="XP_052751714.1">
    <property type="nucleotide sequence ID" value="XM_052895754.1"/>
</dbReference>
<dbReference type="InterPro" id="IPR036034">
    <property type="entry name" value="PDZ_sf"/>
</dbReference>
<dbReference type="SUPFAM" id="SSF50156">
    <property type="entry name" value="PDZ domain-like"/>
    <property type="match status" value="2"/>
</dbReference>
<gene>
    <name evidence="7" type="primary">LOC113523624</name>
</gene>
<evidence type="ECO:0000313" key="7">
    <source>
        <dbReference type="RefSeq" id="XP_052751714.1"/>
    </source>
</evidence>
<feature type="region of interest" description="Disordered" evidence="4">
    <location>
        <begin position="262"/>
        <end position="291"/>
    </location>
</feature>
<dbReference type="GeneID" id="113523624"/>
<keyword evidence="6" id="KW-1185">Reference proteome</keyword>
<dbReference type="Proteomes" id="UP001652740">
    <property type="component" value="Unplaced"/>
</dbReference>
<feature type="region of interest" description="Disordered" evidence="4">
    <location>
        <begin position="435"/>
        <end position="456"/>
    </location>
</feature>
<dbReference type="InterPro" id="IPR001478">
    <property type="entry name" value="PDZ"/>
</dbReference>
<proteinExistence type="predicted"/>
<protein>
    <submittedName>
        <fullName evidence="7">Uncharacterized protein LOC113523624 isoform X1</fullName>
    </submittedName>
</protein>
<feature type="compositionally biased region" description="Polar residues" evidence="4">
    <location>
        <begin position="618"/>
        <end position="637"/>
    </location>
</feature>
<feature type="compositionally biased region" description="Low complexity" evidence="4">
    <location>
        <begin position="263"/>
        <end position="281"/>
    </location>
</feature>
<feature type="domain" description="PDZ" evidence="5">
    <location>
        <begin position="49"/>
        <end position="118"/>
    </location>
</feature>
<dbReference type="Pfam" id="PF00595">
    <property type="entry name" value="PDZ"/>
    <property type="match status" value="2"/>
</dbReference>
<dbReference type="Gene3D" id="2.30.42.10">
    <property type="match status" value="2"/>
</dbReference>
<dbReference type="PANTHER" id="PTHR23116">
    <property type="entry name" value="PDZ DOMAIN CONTAINING WHIRLIN AND HARMONIN-RELATED"/>
    <property type="match status" value="1"/>
</dbReference>
<evidence type="ECO:0000256" key="4">
    <source>
        <dbReference type="SAM" id="MobiDB-lite"/>
    </source>
</evidence>
<feature type="compositionally biased region" description="Pro residues" evidence="4">
    <location>
        <begin position="282"/>
        <end position="291"/>
    </location>
</feature>
<feature type="domain" description="PDZ" evidence="5">
    <location>
        <begin position="176"/>
        <end position="247"/>
    </location>
</feature>
<evidence type="ECO:0000313" key="6">
    <source>
        <dbReference type="Proteomes" id="UP001652740"/>
    </source>
</evidence>
<evidence type="ECO:0000259" key="5">
    <source>
        <dbReference type="PROSITE" id="PS50106"/>
    </source>
</evidence>
<name>A0ABM3MK05_GALME</name>
<sequence length="808" mass="88836">MSRGILAEIVCYCRTLPEFVAMYATSTASTTSGSGRAACVPAAERRVRVVRLLRPRRAAPAFGFSLRGGREYATGFFVSKIEFNSEAHLQGLKVGDQLVSVNGYRVDDAVHAELVHYLASQSRLKIKVRHVGMVPVKEKAHEALSWQFVSERASLASDVSSSPTLCHDTARLTDLRLSILVPPRSKLGCGICKGPEWKPGIFVQFVREGGIAREAGLRPGDQIISCNGQDFANISFNEAISAMKATGRLELVIREGAGTELVSPESSGYNSSASSAAGERSPAPPAPVIPLAPPAALRRRLASVAEEAADRADRLTMNRLKRRTWDSLDFEWKNGDIHNFDAPSDIEPDYDSPSIPNNPHTYENKNIRCKNKDFITSPSNRTIINLTEDGATIQCSYDNQSPRKGTFTGSHLNRDNEKKTIVVEVHHTSTAACGKSHCNYPSPPKKDISDSSSVSSSNTLSSAIAEEIQKRKLNKKNSSNVLENEVSACIVKKANVPKTIDNDQKKQHDALMDEFKKVHRKMFANQENSSNEKNNNGGEANNLDRQQTLPLRKVENAASVGDTNNHTQLKQESTDVPPPPPPMPITNGQQKVELNDSNKEKAATKSANVDHNKFSNIRKNGTLTRTPTPDYNKSDSVVPTKLNNKDEKADIESLESYKLKNPSNVQPKPPSNYFVRAPNGTATMNKHGRPVSVTIGEYAGSTNGRREPTKLDFLNGDRPDGIVVDDDTSISNRLQSELALTLSRSNLRKKTEALDHLGRKRNIFLSKDSDTKEDSDSSLDKNFHVRYGNNLLPLPPSISIPKVVKLKY</sequence>
<feature type="compositionally biased region" description="Polar residues" evidence="4">
    <location>
        <begin position="561"/>
        <end position="571"/>
    </location>
</feature>
<evidence type="ECO:0000256" key="3">
    <source>
        <dbReference type="ARBA" id="ARBA00023273"/>
    </source>
</evidence>
<dbReference type="PANTHER" id="PTHR23116:SF36">
    <property type="entry name" value="HARMONIN"/>
    <property type="match status" value="1"/>
</dbReference>
<feature type="region of interest" description="Disordered" evidence="4">
    <location>
        <begin position="559"/>
        <end position="589"/>
    </location>
</feature>
<keyword evidence="3" id="KW-0966">Cell projection</keyword>
<dbReference type="PROSITE" id="PS50106">
    <property type="entry name" value="PDZ"/>
    <property type="match status" value="2"/>
</dbReference>
<keyword evidence="2" id="KW-0677">Repeat</keyword>
<accession>A0ABM3MK05</accession>